<gene>
    <name evidence="2" type="ORF">Mic7113_5282</name>
</gene>
<feature type="signal peptide" evidence="1">
    <location>
        <begin position="1"/>
        <end position="23"/>
    </location>
</feature>
<dbReference type="eggNOG" id="ENOG5032WK7">
    <property type="taxonomic scope" value="Bacteria"/>
</dbReference>
<dbReference type="OrthoDB" id="9180037at2"/>
<evidence type="ECO:0000313" key="2">
    <source>
        <dbReference type="EMBL" id="AFZ20931.1"/>
    </source>
</evidence>
<dbReference type="STRING" id="1173027.Mic7113_5282"/>
<dbReference type="EMBL" id="CP003630">
    <property type="protein sequence ID" value="AFZ20931.1"/>
    <property type="molecule type" value="Genomic_DNA"/>
</dbReference>
<protein>
    <submittedName>
        <fullName evidence="2">Uncharacterized protein</fullName>
    </submittedName>
</protein>
<feature type="chain" id="PRO_5003937579" evidence="1">
    <location>
        <begin position="24"/>
        <end position="445"/>
    </location>
</feature>
<accession>K9WM97</accession>
<dbReference type="RefSeq" id="WP_015185064.1">
    <property type="nucleotide sequence ID" value="NC_019738.1"/>
</dbReference>
<dbReference type="Proteomes" id="UP000010471">
    <property type="component" value="Chromosome"/>
</dbReference>
<reference evidence="2 3" key="1">
    <citation type="submission" date="2012-06" db="EMBL/GenBank/DDBJ databases">
        <title>Finished chromosome of genome of Microcoleus sp. PCC 7113.</title>
        <authorList>
            <consortium name="US DOE Joint Genome Institute"/>
            <person name="Gugger M."/>
            <person name="Coursin T."/>
            <person name="Rippka R."/>
            <person name="Tandeau De Marsac N."/>
            <person name="Huntemann M."/>
            <person name="Wei C.-L."/>
            <person name="Han J."/>
            <person name="Detter J.C."/>
            <person name="Han C."/>
            <person name="Tapia R."/>
            <person name="Chen A."/>
            <person name="Kyrpides N."/>
            <person name="Mavromatis K."/>
            <person name="Markowitz V."/>
            <person name="Szeto E."/>
            <person name="Ivanova N."/>
            <person name="Pagani I."/>
            <person name="Pati A."/>
            <person name="Goodwin L."/>
            <person name="Nordberg H.P."/>
            <person name="Cantor M.N."/>
            <person name="Hua S.X."/>
            <person name="Woyke T."/>
            <person name="Kerfeld C.A."/>
        </authorList>
    </citation>
    <scope>NUCLEOTIDE SEQUENCE [LARGE SCALE GENOMIC DNA]</scope>
    <source>
        <strain evidence="2 3">PCC 7113</strain>
    </source>
</reference>
<dbReference type="KEGG" id="mic:Mic7113_5282"/>
<name>K9WM97_9CYAN</name>
<evidence type="ECO:0000313" key="3">
    <source>
        <dbReference type="Proteomes" id="UP000010471"/>
    </source>
</evidence>
<keyword evidence="1" id="KW-0732">Signal</keyword>
<proteinExistence type="predicted"/>
<keyword evidence="3" id="KW-1185">Reference proteome</keyword>
<evidence type="ECO:0000256" key="1">
    <source>
        <dbReference type="SAM" id="SignalP"/>
    </source>
</evidence>
<organism evidence="2 3">
    <name type="scientific">Allocoleopsis franciscana PCC 7113</name>
    <dbReference type="NCBI Taxonomy" id="1173027"/>
    <lineage>
        <taxon>Bacteria</taxon>
        <taxon>Bacillati</taxon>
        <taxon>Cyanobacteriota</taxon>
        <taxon>Cyanophyceae</taxon>
        <taxon>Coleofasciculales</taxon>
        <taxon>Coleofasciculaceae</taxon>
        <taxon>Allocoleopsis</taxon>
        <taxon>Allocoleopsis franciscana</taxon>
    </lineage>
</organism>
<sequence length="445" mass="49766">MKKHLSCIALAIAFGISPHFAYAQTHSHLTDEELQKLMPDFQRQVDYWNQYEEPQRQSEAKAFAENWSRRDPTVAPFLGTWAGWEQTMDIYPSTTEGQVCIIYTDDTAQVVSFALGNVLNQRIYDGSGVTFRQGNYLASAWNNNNPTNEAGVEAYRLIAPAKVPTRAYWRDWDESDRVIEQFNAASCIAEASNEALEQRNSTATQSPTAQADNLSISTTDLLQKSMDAYRLKSEAIQTSPACAGFRTVRVGRLRFWTRDYQSPGIFARGLTSLPPSITREADSKTSIVQITEIADSTSEAANPFELMQSEGFGELKLDLTASQVLEILGIPETKGEIVRWGADGLYHQDWYYPQQGITLNMASETPGERQTVFNITLTSPSTLKTQRGIRIGDSYTEVMQAYKDEEDREMSIPYESFIAGSIYGGLIFSFQDSIVNQIFLGAAAE</sequence>
<dbReference type="AlphaFoldDB" id="K9WM97"/>
<dbReference type="HOGENOM" id="CLU_615107_0_0_3"/>